<organism evidence="2 3">
    <name type="scientific">Hibiscus trionum</name>
    <name type="common">Flower of an hour</name>
    <dbReference type="NCBI Taxonomy" id="183268"/>
    <lineage>
        <taxon>Eukaryota</taxon>
        <taxon>Viridiplantae</taxon>
        <taxon>Streptophyta</taxon>
        <taxon>Embryophyta</taxon>
        <taxon>Tracheophyta</taxon>
        <taxon>Spermatophyta</taxon>
        <taxon>Magnoliopsida</taxon>
        <taxon>eudicotyledons</taxon>
        <taxon>Gunneridae</taxon>
        <taxon>Pentapetalae</taxon>
        <taxon>rosids</taxon>
        <taxon>malvids</taxon>
        <taxon>Malvales</taxon>
        <taxon>Malvaceae</taxon>
        <taxon>Malvoideae</taxon>
        <taxon>Hibiscus</taxon>
    </lineage>
</organism>
<reference evidence="2" key="1">
    <citation type="submission" date="2023-05" db="EMBL/GenBank/DDBJ databases">
        <title>Genome and transcriptome analyses reveal genes involved in the formation of fine ridges on petal epidermal cells in Hibiscus trionum.</title>
        <authorList>
            <person name="Koshimizu S."/>
            <person name="Masuda S."/>
            <person name="Ishii T."/>
            <person name="Shirasu K."/>
            <person name="Hoshino A."/>
            <person name="Arita M."/>
        </authorList>
    </citation>
    <scope>NUCLEOTIDE SEQUENCE</scope>
    <source>
        <strain evidence="2">Hamamatsu line</strain>
    </source>
</reference>
<proteinExistence type="predicted"/>
<dbReference type="OrthoDB" id="5554229at2759"/>
<gene>
    <name evidence="2" type="ORF">HRI_004697100</name>
</gene>
<dbReference type="EMBL" id="BSYR01000056">
    <property type="protein sequence ID" value="GMJ10279.1"/>
    <property type="molecule type" value="Genomic_DNA"/>
</dbReference>
<evidence type="ECO:0000259" key="1">
    <source>
        <dbReference type="Pfam" id="PF24626"/>
    </source>
</evidence>
<sequence>MKSQADKGRTKCKFQIEEKVFLKLQPYRQQSVVSRGCLKLSLKWFGPFEIINKIRKVGLQLPQNFRVHPIFHVSQLKKRIDPPEIVQQELPVIDSDESISKKPLRIIDMRIEKKRNRAVTEVLVEWSNLFSEDATREVLHQLQQQFPQLRSRII</sequence>
<feature type="domain" description="Tf2-1-like SH3-like" evidence="1">
    <location>
        <begin position="18"/>
        <end position="78"/>
    </location>
</feature>
<dbReference type="InterPro" id="IPR016197">
    <property type="entry name" value="Chromo-like_dom_sf"/>
</dbReference>
<name>A0A9W7JBB4_HIBTR</name>
<comment type="caution">
    <text evidence="2">The sequence shown here is derived from an EMBL/GenBank/DDBJ whole genome shotgun (WGS) entry which is preliminary data.</text>
</comment>
<protein>
    <recommendedName>
        <fullName evidence="1">Tf2-1-like SH3-like domain-containing protein</fullName>
    </recommendedName>
</protein>
<evidence type="ECO:0000313" key="2">
    <source>
        <dbReference type="EMBL" id="GMJ10279.1"/>
    </source>
</evidence>
<dbReference type="Pfam" id="PF24626">
    <property type="entry name" value="SH3_Tf2-1"/>
    <property type="match status" value="1"/>
</dbReference>
<dbReference type="AlphaFoldDB" id="A0A9W7JBB4"/>
<dbReference type="InterPro" id="IPR056924">
    <property type="entry name" value="SH3_Tf2-1"/>
</dbReference>
<dbReference type="SUPFAM" id="SSF54160">
    <property type="entry name" value="Chromo domain-like"/>
    <property type="match status" value="1"/>
</dbReference>
<dbReference type="Proteomes" id="UP001165190">
    <property type="component" value="Unassembled WGS sequence"/>
</dbReference>
<dbReference type="PANTHER" id="PTHR46148">
    <property type="entry name" value="CHROMO DOMAIN-CONTAINING PROTEIN"/>
    <property type="match status" value="1"/>
</dbReference>
<keyword evidence="3" id="KW-1185">Reference proteome</keyword>
<evidence type="ECO:0000313" key="3">
    <source>
        <dbReference type="Proteomes" id="UP001165190"/>
    </source>
</evidence>
<dbReference type="PANTHER" id="PTHR46148:SF52">
    <property type="entry name" value="OS04G0603800 PROTEIN"/>
    <property type="match status" value="1"/>
</dbReference>
<accession>A0A9W7JBB4</accession>